<accession>A0A926DAQ7</accession>
<organism evidence="2 3">
    <name type="scientific">Feifania hominis</name>
    <dbReference type="NCBI Taxonomy" id="2763660"/>
    <lineage>
        <taxon>Bacteria</taxon>
        <taxon>Bacillati</taxon>
        <taxon>Bacillota</taxon>
        <taxon>Clostridia</taxon>
        <taxon>Eubacteriales</taxon>
        <taxon>Feifaniaceae</taxon>
        <taxon>Feifania</taxon>
    </lineage>
</organism>
<dbReference type="Pfam" id="PF09581">
    <property type="entry name" value="Spore_III_AF"/>
    <property type="match status" value="1"/>
</dbReference>
<reference evidence="2" key="1">
    <citation type="submission" date="2020-08" db="EMBL/GenBank/DDBJ databases">
        <title>Genome public.</title>
        <authorList>
            <person name="Liu C."/>
            <person name="Sun Q."/>
        </authorList>
    </citation>
    <scope>NUCLEOTIDE SEQUENCE</scope>
    <source>
        <strain evidence="2">BX7</strain>
    </source>
</reference>
<feature type="transmembrane region" description="Helical" evidence="1">
    <location>
        <begin position="34"/>
        <end position="52"/>
    </location>
</feature>
<protein>
    <submittedName>
        <fullName evidence="2">Stage III sporulation protein AF</fullName>
    </submittedName>
</protein>
<evidence type="ECO:0000256" key="1">
    <source>
        <dbReference type="SAM" id="Phobius"/>
    </source>
</evidence>
<keyword evidence="3" id="KW-1185">Reference proteome</keyword>
<evidence type="ECO:0000313" key="3">
    <source>
        <dbReference type="Proteomes" id="UP000620366"/>
    </source>
</evidence>
<keyword evidence="1" id="KW-1133">Transmembrane helix</keyword>
<dbReference type="Proteomes" id="UP000620366">
    <property type="component" value="Unassembled WGS sequence"/>
</dbReference>
<proteinExistence type="predicted"/>
<evidence type="ECO:0000313" key="2">
    <source>
        <dbReference type="EMBL" id="MBC8535540.1"/>
    </source>
</evidence>
<sequence length="161" mass="17968">MMAFLKDWCITVAAAAIIVGFLEALVPAQSMQKTMKTVTALFLLAILFAPLAKLKGLPLYYKNEIQTGAYEQLPQSVSDQTRQQVLELTRTELIHQIETLASARLGKNINVIDVTMNFADNDLIYLSEVVISQHDDLEKDMEKLTSVLRAELGEDIVITVK</sequence>
<keyword evidence="1" id="KW-0812">Transmembrane</keyword>
<dbReference type="InterPro" id="IPR014245">
    <property type="entry name" value="Spore_III_AF"/>
</dbReference>
<name>A0A926DAQ7_9FIRM</name>
<dbReference type="AlphaFoldDB" id="A0A926DAQ7"/>
<gene>
    <name evidence="2" type="ORF">H8695_02370</name>
</gene>
<comment type="caution">
    <text evidence="2">The sequence shown here is derived from an EMBL/GenBank/DDBJ whole genome shotgun (WGS) entry which is preliminary data.</text>
</comment>
<keyword evidence="1" id="KW-0472">Membrane</keyword>
<dbReference type="EMBL" id="JACRSP010000001">
    <property type="protein sequence ID" value="MBC8535540.1"/>
    <property type="molecule type" value="Genomic_DNA"/>
</dbReference>